<reference evidence="4" key="1">
    <citation type="submission" date="2018-03" db="EMBL/GenBank/DDBJ databases">
        <authorList>
            <person name="Nunes O.C."/>
            <person name="Lopes A.R."/>
            <person name="Froufe H."/>
            <person name="Munoz-Merida A."/>
            <person name="Barroso C."/>
            <person name="Egas C."/>
        </authorList>
    </citation>
    <scope>NUCLEOTIDE SEQUENCE</scope>
    <source>
        <strain evidence="4">ON4</strain>
    </source>
</reference>
<keyword evidence="2" id="KW-0472">Membrane</keyword>
<keyword evidence="2" id="KW-1133">Transmembrane helix</keyword>
<feature type="transmembrane region" description="Helical" evidence="2">
    <location>
        <begin position="79"/>
        <end position="99"/>
    </location>
</feature>
<dbReference type="RefSeq" id="WP_026937443.1">
    <property type="nucleotide sequence ID" value="NZ_CP028426.1"/>
</dbReference>
<protein>
    <recommendedName>
        <fullName evidence="3">YdbS-like PH domain-containing protein</fullName>
    </recommendedName>
</protein>
<evidence type="ECO:0000256" key="2">
    <source>
        <dbReference type="SAM" id="Phobius"/>
    </source>
</evidence>
<dbReference type="Proteomes" id="UP001170379">
    <property type="component" value="Unassembled WGS sequence"/>
</dbReference>
<organism evidence="4 5">
    <name type="scientific">Gulosibacter molinativorax</name>
    <dbReference type="NCBI Taxonomy" id="256821"/>
    <lineage>
        <taxon>Bacteria</taxon>
        <taxon>Bacillati</taxon>
        <taxon>Actinomycetota</taxon>
        <taxon>Actinomycetes</taxon>
        <taxon>Micrococcales</taxon>
        <taxon>Microbacteriaceae</taxon>
        <taxon>Gulosibacter</taxon>
    </lineage>
</organism>
<proteinExistence type="predicted"/>
<feature type="compositionally biased region" description="Polar residues" evidence="1">
    <location>
        <begin position="11"/>
        <end position="24"/>
    </location>
</feature>
<keyword evidence="5" id="KW-1185">Reference proteome</keyword>
<evidence type="ECO:0000259" key="3">
    <source>
        <dbReference type="Pfam" id="PF03703"/>
    </source>
</evidence>
<gene>
    <name evidence="4" type="ORF">C7K25_08100</name>
</gene>
<dbReference type="Pfam" id="PF03703">
    <property type="entry name" value="bPH_2"/>
    <property type="match status" value="1"/>
</dbReference>
<feature type="region of interest" description="Disordered" evidence="1">
    <location>
        <begin position="1"/>
        <end position="33"/>
    </location>
</feature>
<keyword evidence="2" id="KW-0812">Transmembrane</keyword>
<evidence type="ECO:0000256" key="1">
    <source>
        <dbReference type="SAM" id="MobiDB-lite"/>
    </source>
</evidence>
<feature type="transmembrane region" description="Helical" evidence="2">
    <location>
        <begin position="49"/>
        <end position="67"/>
    </location>
</feature>
<name>A0ABT7C7Z5_9MICO</name>
<feature type="domain" description="YdbS-like PH" evidence="3">
    <location>
        <begin position="98"/>
        <end position="169"/>
    </location>
</feature>
<dbReference type="InterPro" id="IPR005182">
    <property type="entry name" value="YdbS-like_PH"/>
</dbReference>
<accession>A0ABT7C7Z5</accession>
<sequence length="191" mass="21382">MTQFPPAGWSDPNQQQRLQSQQHVANHGGGQPARPEFRVAAMRQHARRVILPSLILIAAAAVIGYSFRGLREPGDWVTWAVIAGIVAVLFGIAPIVAWLRHRYEITTVRTMSRRGLIRSVKREIAHHQVVKVEMQRNPWQAIFGSGTIYLTAVNGRVFDLKDVPNAVTVTQALRELTGNVNRHTDEPEQAE</sequence>
<reference evidence="4" key="2">
    <citation type="journal article" date="2022" name="Sci. Rep.">
        <title>In silico prediction of the enzymes involved in the degradation of the herbicide molinate by Gulosibacter molinativorax ON4T.</title>
        <authorList>
            <person name="Lopes A.R."/>
            <person name="Bunin E."/>
            <person name="Viana A.T."/>
            <person name="Froufe H."/>
            <person name="Munoz-Merida A."/>
            <person name="Pinho D."/>
            <person name="Figueiredo J."/>
            <person name="Barroso C."/>
            <person name="Vaz-Moreira I."/>
            <person name="Bellanger X."/>
            <person name="Egas C."/>
            <person name="Nunes O.C."/>
        </authorList>
    </citation>
    <scope>NUCLEOTIDE SEQUENCE</scope>
    <source>
        <strain evidence="4">ON4</strain>
    </source>
</reference>
<comment type="caution">
    <text evidence="4">The sequence shown here is derived from an EMBL/GenBank/DDBJ whole genome shotgun (WGS) entry which is preliminary data.</text>
</comment>
<evidence type="ECO:0000313" key="4">
    <source>
        <dbReference type="EMBL" id="MDJ1371328.1"/>
    </source>
</evidence>
<dbReference type="EMBL" id="PXVD01000011">
    <property type="protein sequence ID" value="MDJ1371328.1"/>
    <property type="molecule type" value="Genomic_DNA"/>
</dbReference>
<evidence type="ECO:0000313" key="5">
    <source>
        <dbReference type="Proteomes" id="UP001170379"/>
    </source>
</evidence>